<keyword evidence="2 4" id="KW-0378">Hydrolase</keyword>
<reference evidence="4" key="1">
    <citation type="submission" date="2020-09" db="EMBL/GenBank/DDBJ databases">
        <title>A novel bacterium of genus Paenibacillus, isolated from South China Sea.</title>
        <authorList>
            <person name="Huang H."/>
            <person name="Mo K."/>
            <person name="Hu Y."/>
        </authorList>
    </citation>
    <scope>NUCLEOTIDE SEQUENCE</scope>
    <source>
        <strain evidence="4">IB182496</strain>
    </source>
</reference>
<accession>A0A927BQS1</accession>
<dbReference type="PANTHER" id="PTHR45953">
    <property type="entry name" value="IDURONATE 2-SULFATASE"/>
    <property type="match status" value="1"/>
</dbReference>
<dbReference type="Gene3D" id="3.40.720.10">
    <property type="entry name" value="Alkaline Phosphatase, subunit A"/>
    <property type="match status" value="1"/>
</dbReference>
<dbReference type="InterPro" id="IPR000917">
    <property type="entry name" value="Sulfatase_N"/>
</dbReference>
<comment type="caution">
    <text evidence="4">The sequence shown here is derived from an EMBL/GenBank/DDBJ whole genome shotgun (WGS) entry which is preliminary data.</text>
</comment>
<keyword evidence="5" id="KW-1185">Reference proteome</keyword>
<evidence type="ECO:0000313" key="4">
    <source>
        <dbReference type="EMBL" id="MBD2843829.1"/>
    </source>
</evidence>
<feature type="domain" description="Sulfatase N-terminal" evidence="3">
    <location>
        <begin position="4"/>
        <end position="355"/>
    </location>
</feature>
<evidence type="ECO:0000256" key="2">
    <source>
        <dbReference type="ARBA" id="ARBA00022801"/>
    </source>
</evidence>
<dbReference type="Proteomes" id="UP000621560">
    <property type="component" value="Unassembled WGS sequence"/>
</dbReference>
<dbReference type="EC" id="3.1.6.1" evidence="4"/>
<dbReference type="EMBL" id="JACXIZ010000005">
    <property type="protein sequence ID" value="MBD2843829.1"/>
    <property type="molecule type" value="Genomic_DNA"/>
</dbReference>
<dbReference type="NCBIfam" id="NF010322">
    <property type="entry name" value="PRK13759.1"/>
    <property type="match status" value="1"/>
</dbReference>
<dbReference type="RefSeq" id="WP_190913976.1">
    <property type="nucleotide sequence ID" value="NZ_JACXIZ010000005.1"/>
</dbReference>
<organism evidence="4 5">
    <name type="scientific">Paenibacillus sabuli</name>
    <dbReference type="NCBI Taxonomy" id="2772509"/>
    <lineage>
        <taxon>Bacteria</taxon>
        <taxon>Bacillati</taxon>
        <taxon>Bacillota</taxon>
        <taxon>Bacilli</taxon>
        <taxon>Bacillales</taxon>
        <taxon>Paenibacillaceae</taxon>
        <taxon>Paenibacillus</taxon>
    </lineage>
</organism>
<dbReference type="PANTHER" id="PTHR45953:SF1">
    <property type="entry name" value="IDURONATE 2-SULFATASE"/>
    <property type="match status" value="1"/>
</dbReference>
<dbReference type="GO" id="GO:0046872">
    <property type="term" value="F:metal ion binding"/>
    <property type="evidence" value="ECO:0007669"/>
    <property type="project" value="UniProtKB-KW"/>
</dbReference>
<name>A0A927BQS1_9BACL</name>
<dbReference type="GO" id="GO:0004065">
    <property type="term" value="F:arylsulfatase activity"/>
    <property type="evidence" value="ECO:0007669"/>
    <property type="project" value="UniProtKB-EC"/>
</dbReference>
<proteinExistence type="predicted"/>
<protein>
    <submittedName>
        <fullName evidence="4">Arylsulfatase</fullName>
        <ecNumber evidence="4">3.1.6.1</ecNumber>
    </submittedName>
</protein>
<dbReference type="AlphaFoldDB" id="A0A927BQS1"/>
<dbReference type="InterPro" id="IPR017850">
    <property type="entry name" value="Alkaline_phosphatase_core_sf"/>
</dbReference>
<evidence type="ECO:0000256" key="1">
    <source>
        <dbReference type="ARBA" id="ARBA00022723"/>
    </source>
</evidence>
<sequence length="490" mass="55968">MKKPNVLLIMADQHRGDTMGCMGHPAVETPNLDWLAAEGTLFRNAYTPCPSCVPARASLLTGMDPWHTGILGMGRGQGQFIDGYAHTLPGELSRAEYHTCAVGKMHFEPQRSLRGFHQTLLDEDGRQLDPGFVSDYQQWFDRNKTGDYGIVDHGVDWNSWISRPFHAPEFLHPTNWTAQTSLRFLQERDPQRPFFLMMSFCRPHSPYDPPAYYYDLYMNKQLPAAAIGDWAARHDVPRDAANHNAWRGRRSDEEIRRARAGYYGAVHHIDHQIGLVLNYLTRTRQMNDTLVIYLSDHGDMLGDHHLWRKTYAYEGSAHIPLIVRQPGRMGRPQRSIVDEPAVLQDIMPTILETAGLDIPSEVTGRSLLPLIGGEAADWREYVHGEHSTCYADEQETQYVTDGRMKYVWLPRLDEEQLFDLEADPGERRDVSGDPAYAGQLAQWRQRLVRELEPRANGMAEGGRLIGQQGKPYQVSPHYQRRLAYAGRHQE</sequence>
<keyword evidence="1" id="KW-0479">Metal-binding</keyword>
<dbReference type="SUPFAM" id="SSF53649">
    <property type="entry name" value="Alkaline phosphatase-like"/>
    <property type="match status" value="1"/>
</dbReference>
<dbReference type="GO" id="GO:0005737">
    <property type="term" value="C:cytoplasm"/>
    <property type="evidence" value="ECO:0007669"/>
    <property type="project" value="TreeGrafter"/>
</dbReference>
<dbReference type="Pfam" id="PF00884">
    <property type="entry name" value="Sulfatase"/>
    <property type="match status" value="1"/>
</dbReference>
<evidence type="ECO:0000313" key="5">
    <source>
        <dbReference type="Proteomes" id="UP000621560"/>
    </source>
</evidence>
<gene>
    <name evidence="4" type="ORF">IDH44_01380</name>
</gene>
<evidence type="ECO:0000259" key="3">
    <source>
        <dbReference type="Pfam" id="PF00884"/>
    </source>
</evidence>